<feature type="compositionally biased region" description="Polar residues" evidence="3">
    <location>
        <begin position="1"/>
        <end position="16"/>
    </location>
</feature>
<evidence type="ECO:0000313" key="4">
    <source>
        <dbReference type="EMBL" id="MCZ4281258.1"/>
    </source>
</evidence>
<reference evidence="4" key="1">
    <citation type="submission" date="2022-12" db="EMBL/GenBank/DDBJ databases">
        <title>Bacterial isolates from different developmental stages of Nematostella vectensis.</title>
        <authorList>
            <person name="Fraune S."/>
        </authorList>
    </citation>
    <scope>NUCLEOTIDE SEQUENCE</scope>
    <source>
        <strain evidence="4">G21630-S1</strain>
    </source>
</reference>
<comment type="caution">
    <text evidence="4">The sequence shown here is derived from an EMBL/GenBank/DDBJ whole genome shotgun (WGS) entry which is preliminary data.</text>
</comment>
<gene>
    <name evidence="4" type="ORF">O4H49_10750</name>
</gene>
<feature type="region of interest" description="Disordered" evidence="3">
    <location>
        <begin position="1"/>
        <end position="26"/>
    </location>
</feature>
<dbReference type="PANTHER" id="PTHR20883">
    <property type="entry name" value="PHYTANOYL-COA DIOXYGENASE DOMAIN CONTAINING 1"/>
    <property type="match status" value="1"/>
</dbReference>
<evidence type="ECO:0000256" key="1">
    <source>
        <dbReference type="ARBA" id="ARBA00022723"/>
    </source>
</evidence>
<dbReference type="InterPro" id="IPR008775">
    <property type="entry name" value="Phytyl_CoA_dOase-like"/>
</dbReference>
<dbReference type="Gene3D" id="2.60.120.620">
    <property type="entry name" value="q2cbj1_9rhob like domain"/>
    <property type="match status" value="1"/>
</dbReference>
<name>A0ABT4LJH3_9PROT</name>
<dbReference type="SUPFAM" id="SSF51197">
    <property type="entry name" value="Clavaminate synthase-like"/>
    <property type="match status" value="1"/>
</dbReference>
<evidence type="ECO:0000313" key="5">
    <source>
        <dbReference type="Proteomes" id="UP001069802"/>
    </source>
</evidence>
<sequence length="310" mass="34955">MTATRTGNTPLKTSGTAPRFPAPARGQLSEEMQQAFTDAGVLVLENFVSREACEKLMQRAGEIVEAFDPDEFRAVFSTTQKSHEGNSYFEQSGDKIRCFFEEEAFDEQGKLKQAKALSINKIGHGQHDLDPVFSAFSRNPDLAQIARDLGMVRPLLSQSMYIFKQPRIGGEVICHQDSTFLYTEPHSCIGLWFALEDATIENGCMWGLPGHHKAPLKKRHYRNEEGKLVTKKLDDSPWPEEDRVPLDVKQGSLIVLHGQLPHLSGPNRSDKSRQAYTLHLIDGHCHYPDNNWLTRSPDMPFRGFETDNAD</sequence>
<keyword evidence="1" id="KW-0479">Metal-binding</keyword>
<evidence type="ECO:0000256" key="3">
    <source>
        <dbReference type="SAM" id="MobiDB-lite"/>
    </source>
</evidence>
<dbReference type="RefSeq" id="WP_269423426.1">
    <property type="nucleotide sequence ID" value="NZ_JAPWGY010000003.1"/>
</dbReference>
<proteinExistence type="predicted"/>
<dbReference type="PANTHER" id="PTHR20883:SF15">
    <property type="entry name" value="PHYTANOYL-COA DIOXYGENASE DOMAIN-CONTAINING PROTEIN 1"/>
    <property type="match status" value="1"/>
</dbReference>
<keyword evidence="5" id="KW-1185">Reference proteome</keyword>
<keyword evidence="4" id="KW-0223">Dioxygenase</keyword>
<organism evidence="4 5">
    <name type="scientific">Kiloniella laminariae</name>
    <dbReference type="NCBI Taxonomy" id="454162"/>
    <lineage>
        <taxon>Bacteria</taxon>
        <taxon>Pseudomonadati</taxon>
        <taxon>Pseudomonadota</taxon>
        <taxon>Alphaproteobacteria</taxon>
        <taxon>Rhodospirillales</taxon>
        <taxon>Kiloniellaceae</taxon>
        <taxon>Kiloniella</taxon>
    </lineage>
</organism>
<accession>A0ABT4LJH3</accession>
<dbReference type="GO" id="GO:0051213">
    <property type="term" value="F:dioxygenase activity"/>
    <property type="evidence" value="ECO:0007669"/>
    <property type="project" value="UniProtKB-KW"/>
</dbReference>
<dbReference type="EMBL" id="JAPWGY010000003">
    <property type="protein sequence ID" value="MCZ4281258.1"/>
    <property type="molecule type" value="Genomic_DNA"/>
</dbReference>
<keyword evidence="2" id="KW-0408">Iron</keyword>
<evidence type="ECO:0000256" key="2">
    <source>
        <dbReference type="ARBA" id="ARBA00023004"/>
    </source>
</evidence>
<keyword evidence="4" id="KW-0560">Oxidoreductase</keyword>
<dbReference type="Proteomes" id="UP001069802">
    <property type="component" value="Unassembled WGS sequence"/>
</dbReference>
<protein>
    <submittedName>
        <fullName evidence="4">Phytanoyl-CoA dioxygenase family protein</fullName>
    </submittedName>
</protein>
<dbReference type="Pfam" id="PF05721">
    <property type="entry name" value="PhyH"/>
    <property type="match status" value="1"/>
</dbReference>